<protein>
    <recommendedName>
        <fullName evidence="2">PARP catalytic domain-containing protein</fullName>
    </recommendedName>
</protein>
<gene>
    <name evidence="1" type="ORF">FIBSPDRAFT_842233</name>
</gene>
<dbReference type="SUPFAM" id="SSF56399">
    <property type="entry name" value="ADP-ribosylation"/>
    <property type="match status" value="1"/>
</dbReference>
<dbReference type="EMBL" id="KV417792">
    <property type="protein sequence ID" value="KZP06326.1"/>
    <property type="molecule type" value="Genomic_DNA"/>
</dbReference>
<sequence>MGQSKTKPQDNMCEICGQRPKHVESNGHQHRFCGRKCAASVSQPIACILRGCRETGNRALYSGYCSDAHAKEGIRQGQLAGCSQCKTELPTIGELCVGCERRARAAPRLVELDGKDVLFKSVTDQFLCEWNSPSNTATVKKIYAITNPRDILAKHDSYGKLGASGPGVKELRTFHASQCICDLGVGNAVLCNFQACGICNAVKTSFKGFAFGVPQNVGRYGSGIYSYPNPALADSHATSCTTSPYRVMVACDVFVTSALKKRRTGDFINDGERTFVNNPDAILASYIILYSK</sequence>
<dbReference type="Gene3D" id="3.90.228.10">
    <property type="match status" value="1"/>
</dbReference>
<organism evidence="1">
    <name type="scientific">Athelia psychrophila</name>
    <dbReference type="NCBI Taxonomy" id="1759441"/>
    <lineage>
        <taxon>Eukaryota</taxon>
        <taxon>Fungi</taxon>
        <taxon>Dikarya</taxon>
        <taxon>Basidiomycota</taxon>
        <taxon>Agaricomycotina</taxon>
        <taxon>Agaricomycetes</taxon>
        <taxon>Agaricomycetidae</taxon>
        <taxon>Atheliales</taxon>
        <taxon>Atheliaceae</taxon>
        <taxon>Athelia</taxon>
    </lineage>
</organism>
<reference evidence="1" key="1">
    <citation type="journal article" date="2016" name="Mol. Biol. Evol.">
        <title>Comparative Genomics of Early-Diverging Mushroom-Forming Fungi Provides Insights into the Origins of Lignocellulose Decay Capabilities.</title>
        <authorList>
            <person name="Nagy L.G."/>
            <person name="Riley R."/>
            <person name="Tritt A."/>
            <person name="Adam C."/>
            <person name="Daum C."/>
            <person name="Floudas D."/>
            <person name="Sun H."/>
            <person name="Yadav J.S."/>
            <person name="Pangilinan J."/>
            <person name="Larsson K.H."/>
            <person name="Matsuura K."/>
            <person name="Barry K."/>
            <person name="Labutti K."/>
            <person name="Kuo R."/>
            <person name="Ohm R.A."/>
            <person name="Bhattacharya S.S."/>
            <person name="Shirouzu T."/>
            <person name="Yoshinaga Y."/>
            <person name="Martin F.M."/>
            <person name="Grigoriev I.V."/>
            <person name="Hibbett D.S."/>
        </authorList>
    </citation>
    <scope>NUCLEOTIDE SEQUENCE [LARGE SCALE GENOMIC DNA]</scope>
    <source>
        <strain evidence="1">CBS 109695</strain>
    </source>
</reference>
<dbReference type="OrthoDB" id="2419903at2759"/>
<evidence type="ECO:0008006" key="2">
    <source>
        <dbReference type="Google" id="ProtNLM"/>
    </source>
</evidence>
<proteinExistence type="predicted"/>
<dbReference type="AlphaFoldDB" id="A0A167WP84"/>
<evidence type="ECO:0000313" key="1">
    <source>
        <dbReference type="EMBL" id="KZP06326.1"/>
    </source>
</evidence>
<accession>A0A167WP84</accession>
<name>A0A167WP84_9AGAM</name>